<keyword evidence="3" id="KW-1003">Cell membrane</keyword>
<dbReference type="SMART" id="SM01091">
    <property type="entry name" value="CorC_HlyC"/>
    <property type="match status" value="1"/>
</dbReference>
<dbReference type="RefSeq" id="WP_150040892.1">
    <property type="nucleotide sequence ID" value="NZ_OW485601.1"/>
</dbReference>
<gene>
    <name evidence="14" type="ORF">F1189_11505</name>
</gene>
<dbReference type="Proteomes" id="UP000325255">
    <property type="component" value="Unassembled WGS sequence"/>
</dbReference>
<dbReference type="InterPro" id="IPR016169">
    <property type="entry name" value="FAD-bd_PCMH_sub2"/>
</dbReference>
<dbReference type="Gene3D" id="3.30.465.10">
    <property type="match status" value="1"/>
</dbReference>
<comment type="subcellular location">
    <subcellularLocation>
        <location evidence="1">Cell membrane</location>
        <topology evidence="1">Multi-pass membrane protein</topology>
    </subcellularLocation>
</comment>
<keyword evidence="7 9" id="KW-0129">CBS domain</keyword>
<dbReference type="Pfam" id="PF01595">
    <property type="entry name" value="CNNM"/>
    <property type="match status" value="1"/>
</dbReference>
<protein>
    <submittedName>
        <fullName evidence="14">HlyC/CorC family transporter</fullName>
    </submittedName>
</protein>
<dbReference type="EMBL" id="VWPK01000015">
    <property type="protein sequence ID" value="KAA5612076.1"/>
    <property type="molecule type" value="Genomic_DNA"/>
</dbReference>
<keyword evidence="6 10" id="KW-1133">Transmembrane helix</keyword>
<reference evidence="14 15" key="1">
    <citation type="submission" date="2019-09" db="EMBL/GenBank/DDBJ databases">
        <title>Genome sequence of Rhodovastum atsumiense, a diverse member of the Acetobacteraceae family of non-sulfur purple photosynthetic bacteria.</title>
        <authorList>
            <person name="Meyer T."/>
            <person name="Kyndt J."/>
        </authorList>
    </citation>
    <scope>NUCLEOTIDE SEQUENCE [LARGE SCALE GENOMIC DNA]</scope>
    <source>
        <strain evidence="14 15">DSM 21279</strain>
    </source>
</reference>
<dbReference type="Pfam" id="PF00571">
    <property type="entry name" value="CBS"/>
    <property type="match status" value="2"/>
</dbReference>
<dbReference type="AlphaFoldDB" id="A0A5M6IUV8"/>
<evidence type="ECO:0000259" key="12">
    <source>
        <dbReference type="PROSITE" id="PS51371"/>
    </source>
</evidence>
<feature type="domain" description="CNNM transmembrane" evidence="13">
    <location>
        <begin position="1"/>
        <end position="200"/>
    </location>
</feature>
<dbReference type="PANTHER" id="PTHR43099:SF5">
    <property type="entry name" value="HLYC_CORC FAMILY TRANSPORTER"/>
    <property type="match status" value="1"/>
</dbReference>
<dbReference type="PANTHER" id="PTHR43099">
    <property type="entry name" value="UPF0053 PROTEIN YRKA"/>
    <property type="match status" value="1"/>
</dbReference>
<dbReference type="GO" id="GO:0005886">
    <property type="term" value="C:plasma membrane"/>
    <property type="evidence" value="ECO:0007669"/>
    <property type="project" value="UniProtKB-SubCell"/>
</dbReference>
<accession>A0A5M6IUV8</accession>
<comment type="caution">
    <text evidence="14">The sequence shown here is derived from an EMBL/GenBank/DDBJ whole genome shotgun (WGS) entry which is preliminary data.</text>
</comment>
<dbReference type="GO" id="GO:0050660">
    <property type="term" value="F:flavin adenine dinucleotide binding"/>
    <property type="evidence" value="ECO:0007669"/>
    <property type="project" value="InterPro"/>
</dbReference>
<dbReference type="InterPro" id="IPR046342">
    <property type="entry name" value="CBS_dom_sf"/>
</dbReference>
<keyword evidence="15" id="KW-1185">Reference proteome</keyword>
<sequence length="432" mass="46261">MEAVLDSVIILLLIVLNGLFALSELALVSANRARLAVLERKGVAGAALALELSEDPQRFLPTVQVGITVVAILSGVFGGARVADFVRPALEEVTWLRPFASSLSLAVVVIAITYLTLVIGELVPKQLALRSPERTAAVVAGPLVWLTRVSRPFVWVLGKSSALVLRIFGAHRDLPPPVTEEELKALLVEGEKTGVLESEERDMIERVLRLADKPVRAIMTPRTEIAWIDRTDPARDIAATLKSAPHSRFVVCDGSVDNVVGVVQAKDILDGVLDGKEVSIGAALRQPIVMPDTVTALDALERLKSDPLGLALVLDEYGSFEGVVTAADVLEAIIGDANDAAPGGGEGIEAVEGTYLLDGMMPVDEAKERLMLPDLPAAGSYHTIAGLLLALLRRVPRQGDRIVFAGWLFEVTEMDGRRVARVRASREPLAEG</sequence>
<dbReference type="InterPro" id="IPR005170">
    <property type="entry name" value="Transptr-assoc_dom"/>
</dbReference>
<feature type="transmembrane region" description="Helical" evidence="11">
    <location>
        <begin position="6"/>
        <end position="30"/>
    </location>
</feature>
<dbReference type="InterPro" id="IPR000644">
    <property type="entry name" value="CBS_dom"/>
</dbReference>
<dbReference type="Gene3D" id="3.10.580.10">
    <property type="entry name" value="CBS-domain"/>
    <property type="match status" value="1"/>
</dbReference>
<evidence type="ECO:0000256" key="4">
    <source>
        <dbReference type="ARBA" id="ARBA00022692"/>
    </source>
</evidence>
<proteinExistence type="inferred from homology"/>
<evidence type="ECO:0000256" key="6">
    <source>
        <dbReference type="ARBA" id="ARBA00022989"/>
    </source>
</evidence>
<dbReference type="CDD" id="cd04590">
    <property type="entry name" value="CBS_pair_CorC_HlyC_assoc"/>
    <property type="match status" value="1"/>
</dbReference>
<feature type="transmembrane region" description="Helical" evidence="11">
    <location>
        <begin position="99"/>
        <end position="120"/>
    </location>
</feature>
<keyword evidence="5" id="KW-0677">Repeat</keyword>
<feature type="domain" description="CBS" evidence="12">
    <location>
        <begin position="283"/>
        <end position="340"/>
    </location>
</feature>
<dbReference type="PROSITE" id="PS51846">
    <property type="entry name" value="CNNM"/>
    <property type="match status" value="1"/>
</dbReference>
<evidence type="ECO:0000313" key="15">
    <source>
        <dbReference type="Proteomes" id="UP000325255"/>
    </source>
</evidence>
<evidence type="ECO:0000256" key="3">
    <source>
        <dbReference type="ARBA" id="ARBA00022475"/>
    </source>
</evidence>
<evidence type="ECO:0000256" key="10">
    <source>
        <dbReference type="PROSITE-ProRule" id="PRU01193"/>
    </source>
</evidence>
<evidence type="ECO:0000256" key="5">
    <source>
        <dbReference type="ARBA" id="ARBA00022737"/>
    </source>
</evidence>
<dbReference type="PROSITE" id="PS51371">
    <property type="entry name" value="CBS"/>
    <property type="match status" value="2"/>
</dbReference>
<comment type="similarity">
    <text evidence="2">Belongs to the UPF0053 family. Hemolysin C subfamily.</text>
</comment>
<evidence type="ECO:0000256" key="2">
    <source>
        <dbReference type="ARBA" id="ARBA00006446"/>
    </source>
</evidence>
<organism evidence="14 15">
    <name type="scientific">Rhodovastum atsumiense</name>
    <dbReference type="NCBI Taxonomy" id="504468"/>
    <lineage>
        <taxon>Bacteria</taxon>
        <taxon>Pseudomonadati</taxon>
        <taxon>Pseudomonadota</taxon>
        <taxon>Alphaproteobacteria</taxon>
        <taxon>Acetobacterales</taxon>
        <taxon>Acetobacteraceae</taxon>
        <taxon>Rhodovastum</taxon>
    </lineage>
</organism>
<dbReference type="SUPFAM" id="SSF54631">
    <property type="entry name" value="CBS-domain pair"/>
    <property type="match status" value="1"/>
</dbReference>
<dbReference type="SMART" id="SM00116">
    <property type="entry name" value="CBS"/>
    <property type="match status" value="2"/>
</dbReference>
<dbReference type="OrthoDB" id="9805314at2"/>
<evidence type="ECO:0000256" key="9">
    <source>
        <dbReference type="PROSITE-ProRule" id="PRU00703"/>
    </source>
</evidence>
<evidence type="ECO:0000256" key="8">
    <source>
        <dbReference type="ARBA" id="ARBA00023136"/>
    </source>
</evidence>
<dbReference type="InterPro" id="IPR044751">
    <property type="entry name" value="Ion_transp-like_CBS"/>
</dbReference>
<evidence type="ECO:0000256" key="11">
    <source>
        <dbReference type="SAM" id="Phobius"/>
    </source>
</evidence>
<dbReference type="Pfam" id="PF03471">
    <property type="entry name" value="CorC_HlyC"/>
    <property type="match status" value="1"/>
</dbReference>
<feature type="domain" description="CBS" evidence="12">
    <location>
        <begin position="219"/>
        <end position="278"/>
    </location>
</feature>
<dbReference type="InterPro" id="IPR036318">
    <property type="entry name" value="FAD-bd_PCMH-like_sf"/>
</dbReference>
<feature type="transmembrane region" description="Helical" evidence="11">
    <location>
        <begin position="59"/>
        <end position="79"/>
    </location>
</feature>
<evidence type="ECO:0000256" key="1">
    <source>
        <dbReference type="ARBA" id="ARBA00004651"/>
    </source>
</evidence>
<evidence type="ECO:0000313" key="14">
    <source>
        <dbReference type="EMBL" id="KAA5612076.1"/>
    </source>
</evidence>
<evidence type="ECO:0000256" key="7">
    <source>
        <dbReference type="ARBA" id="ARBA00023122"/>
    </source>
</evidence>
<name>A0A5M6IUV8_9PROT</name>
<dbReference type="SUPFAM" id="SSF56176">
    <property type="entry name" value="FAD-binding/transporter-associated domain-like"/>
    <property type="match status" value="1"/>
</dbReference>
<keyword evidence="4 10" id="KW-0812">Transmembrane</keyword>
<dbReference type="InterPro" id="IPR002550">
    <property type="entry name" value="CNNM"/>
</dbReference>
<keyword evidence="8 10" id="KW-0472">Membrane</keyword>
<evidence type="ECO:0000259" key="13">
    <source>
        <dbReference type="PROSITE" id="PS51846"/>
    </source>
</evidence>
<dbReference type="InterPro" id="IPR051676">
    <property type="entry name" value="UPF0053_domain"/>
</dbReference>